<keyword evidence="5" id="KW-0479">Metal-binding</keyword>
<dbReference type="EC" id="2.7.11.1" evidence="2"/>
<evidence type="ECO:0000259" key="13">
    <source>
        <dbReference type="SMART" id="SM00090"/>
    </source>
</evidence>
<dbReference type="AlphaFoldDB" id="A0A542YTN0"/>
<accession>A0A542YTN0</accession>
<evidence type="ECO:0000256" key="1">
    <source>
        <dbReference type="ARBA" id="ARBA00009196"/>
    </source>
</evidence>
<dbReference type="InterPro" id="IPR051272">
    <property type="entry name" value="RIO-type_Ser/Thr_kinase"/>
</dbReference>
<evidence type="ECO:0000256" key="10">
    <source>
        <dbReference type="ARBA" id="ARBA00047899"/>
    </source>
</evidence>
<gene>
    <name evidence="14" type="ORF">FB467_2592</name>
</gene>
<evidence type="ECO:0000256" key="4">
    <source>
        <dbReference type="ARBA" id="ARBA00022679"/>
    </source>
</evidence>
<keyword evidence="8" id="KW-0067">ATP-binding</keyword>
<dbReference type="EMBL" id="VFOP01000001">
    <property type="protein sequence ID" value="TQL51446.1"/>
    <property type="molecule type" value="Genomic_DNA"/>
</dbReference>
<evidence type="ECO:0000313" key="15">
    <source>
        <dbReference type="Proteomes" id="UP000319516"/>
    </source>
</evidence>
<dbReference type="Pfam" id="PF01163">
    <property type="entry name" value="RIO1"/>
    <property type="match status" value="1"/>
</dbReference>
<dbReference type="InterPro" id="IPR011009">
    <property type="entry name" value="Kinase-like_dom_sf"/>
</dbReference>
<keyword evidence="4" id="KW-0808">Transferase</keyword>
<evidence type="ECO:0000256" key="9">
    <source>
        <dbReference type="ARBA" id="ARBA00022842"/>
    </source>
</evidence>
<keyword evidence="3" id="KW-0723">Serine/threonine-protein kinase</keyword>
<dbReference type="InterPro" id="IPR018934">
    <property type="entry name" value="RIO_dom"/>
</dbReference>
<feature type="region of interest" description="Disordered" evidence="12">
    <location>
        <begin position="21"/>
        <end position="41"/>
    </location>
</feature>
<evidence type="ECO:0000256" key="5">
    <source>
        <dbReference type="ARBA" id="ARBA00022723"/>
    </source>
</evidence>
<keyword evidence="7 14" id="KW-0418">Kinase</keyword>
<evidence type="ECO:0000313" key="14">
    <source>
        <dbReference type="EMBL" id="TQL51446.1"/>
    </source>
</evidence>
<evidence type="ECO:0000256" key="3">
    <source>
        <dbReference type="ARBA" id="ARBA00022527"/>
    </source>
</evidence>
<comment type="similarity">
    <text evidence="1">Belongs to the protein kinase superfamily. RIO-type Ser/Thr kinase family.</text>
</comment>
<feature type="domain" description="RIO kinase" evidence="13">
    <location>
        <begin position="63"/>
        <end position="291"/>
    </location>
</feature>
<reference evidence="14 15" key="1">
    <citation type="submission" date="2019-06" db="EMBL/GenBank/DDBJ databases">
        <title>Sequencing the genomes of 1000 actinobacteria strains.</title>
        <authorList>
            <person name="Klenk H.-P."/>
        </authorList>
    </citation>
    <scope>NUCLEOTIDE SEQUENCE [LARGE SCALE GENOMIC DNA]</scope>
    <source>
        <strain evidence="14 15">DSM 12335</strain>
    </source>
</reference>
<evidence type="ECO:0000256" key="11">
    <source>
        <dbReference type="ARBA" id="ARBA00048679"/>
    </source>
</evidence>
<sequence>MSHPSDTGDIAPFFVFDYTPIDDPARASSPDGDDAGGAGDQRFSTYWDVERGCRGPEPRPHWVVLDSAAVDTDLGVLKTGKEADVRLIHRAATDGSGAETLMAGKYYRDLDHRSFRRSAAYTETRRARRSRDNRAVSRRSSYGREVAAGMWAVAEWEALNQYWSAGVPVPYPVQVDGTEILMEFIQVAGDAAPRLAETRPDPDLLEHYFDQVREAMTRLASLHAAHGDLSPYNMLAAGERIVIIDLPQVVDLAANPAGFEFLHRDCRNVCAWFTARGLPVDADELYADLVAYT</sequence>
<dbReference type="Gene3D" id="1.10.510.10">
    <property type="entry name" value="Transferase(Phosphotransferase) domain 1"/>
    <property type="match status" value="1"/>
</dbReference>
<comment type="caution">
    <text evidence="14">The sequence shown here is derived from an EMBL/GenBank/DDBJ whole genome shotgun (WGS) entry which is preliminary data.</text>
</comment>
<name>A0A542YTN0_9MICO</name>
<dbReference type="PANTHER" id="PTHR45723">
    <property type="entry name" value="SERINE/THREONINE-PROTEIN KINASE RIO1"/>
    <property type="match status" value="1"/>
</dbReference>
<dbReference type="GO" id="GO:0004674">
    <property type="term" value="F:protein serine/threonine kinase activity"/>
    <property type="evidence" value="ECO:0007669"/>
    <property type="project" value="UniProtKB-KW"/>
</dbReference>
<dbReference type="Proteomes" id="UP000319516">
    <property type="component" value="Unassembled WGS sequence"/>
</dbReference>
<evidence type="ECO:0000256" key="6">
    <source>
        <dbReference type="ARBA" id="ARBA00022741"/>
    </source>
</evidence>
<protein>
    <recommendedName>
        <fullName evidence="2">non-specific serine/threonine protein kinase</fullName>
        <ecNumber evidence="2">2.7.11.1</ecNumber>
    </recommendedName>
</protein>
<comment type="catalytic activity">
    <reaction evidence="11">
        <text>L-seryl-[protein] + ATP = O-phospho-L-seryl-[protein] + ADP + H(+)</text>
        <dbReference type="Rhea" id="RHEA:17989"/>
        <dbReference type="Rhea" id="RHEA-COMP:9863"/>
        <dbReference type="Rhea" id="RHEA-COMP:11604"/>
        <dbReference type="ChEBI" id="CHEBI:15378"/>
        <dbReference type="ChEBI" id="CHEBI:29999"/>
        <dbReference type="ChEBI" id="CHEBI:30616"/>
        <dbReference type="ChEBI" id="CHEBI:83421"/>
        <dbReference type="ChEBI" id="CHEBI:456216"/>
        <dbReference type="EC" id="2.7.11.1"/>
    </reaction>
</comment>
<comment type="catalytic activity">
    <reaction evidence="10">
        <text>L-threonyl-[protein] + ATP = O-phospho-L-threonyl-[protein] + ADP + H(+)</text>
        <dbReference type="Rhea" id="RHEA:46608"/>
        <dbReference type="Rhea" id="RHEA-COMP:11060"/>
        <dbReference type="Rhea" id="RHEA-COMP:11605"/>
        <dbReference type="ChEBI" id="CHEBI:15378"/>
        <dbReference type="ChEBI" id="CHEBI:30013"/>
        <dbReference type="ChEBI" id="CHEBI:30616"/>
        <dbReference type="ChEBI" id="CHEBI:61977"/>
        <dbReference type="ChEBI" id="CHEBI:456216"/>
        <dbReference type="EC" id="2.7.11.1"/>
    </reaction>
</comment>
<keyword evidence="15" id="KW-1185">Reference proteome</keyword>
<proteinExistence type="inferred from homology"/>
<dbReference type="Gene3D" id="3.30.200.20">
    <property type="entry name" value="Phosphorylase Kinase, domain 1"/>
    <property type="match status" value="1"/>
</dbReference>
<organism evidence="14 15">
    <name type="scientific">Ornithinicoccus hortensis</name>
    <dbReference type="NCBI Taxonomy" id="82346"/>
    <lineage>
        <taxon>Bacteria</taxon>
        <taxon>Bacillati</taxon>
        <taxon>Actinomycetota</taxon>
        <taxon>Actinomycetes</taxon>
        <taxon>Micrococcales</taxon>
        <taxon>Intrasporangiaceae</taxon>
        <taxon>Ornithinicoccus</taxon>
    </lineage>
</organism>
<keyword evidence="9" id="KW-0460">Magnesium</keyword>
<dbReference type="InterPro" id="IPR000687">
    <property type="entry name" value="RIO_kinase"/>
</dbReference>
<evidence type="ECO:0000256" key="12">
    <source>
        <dbReference type="SAM" id="MobiDB-lite"/>
    </source>
</evidence>
<keyword evidence="6" id="KW-0547">Nucleotide-binding</keyword>
<dbReference type="SUPFAM" id="SSF56112">
    <property type="entry name" value="Protein kinase-like (PK-like)"/>
    <property type="match status" value="1"/>
</dbReference>
<dbReference type="GO" id="GO:0005524">
    <property type="term" value="F:ATP binding"/>
    <property type="evidence" value="ECO:0007669"/>
    <property type="project" value="UniProtKB-KW"/>
</dbReference>
<evidence type="ECO:0000256" key="2">
    <source>
        <dbReference type="ARBA" id="ARBA00012513"/>
    </source>
</evidence>
<dbReference type="GO" id="GO:0046872">
    <property type="term" value="F:metal ion binding"/>
    <property type="evidence" value="ECO:0007669"/>
    <property type="project" value="UniProtKB-KW"/>
</dbReference>
<dbReference type="RefSeq" id="WP_228393428.1">
    <property type="nucleotide sequence ID" value="NZ_BAAAIK010000011.1"/>
</dbReference>
<dbReference type="SMART" id="SM00090">
    <property type="entry name" value="RIO"/>
    <property type="match status" value="1"/>
</dbReference>
<evidence type="ECO:0000256" key="7">
    <source>
        <dbReference type="ARBA" id="ARBA00022777"/>
    </source>
</evidence>
<evidence type="ECO:0000256" key="8">
    <source>
        <dbReference type="ARBA" id="ARBA00022840"/>
    </source>
</evidence>